<gene>
    <name evidence="5" type="primary">cytR_3</name>
    <name evidence="5" type="ORF">JS278_03006</name>
</gene>
<dbReference type="InterPro" id="IPR028082">
    <property type="entry name" value="Peripla_BP_I"/>
</dbReference>
<accession>A0A344UXZ2</accession>
<keyword evidence="1" id="KW-0805">Transcription regulation</keyword>
<dbReference type="Pfam" id="PF13377">
    <property type="entry name" value="Peripla_BP_3"/>
    <property type="match status" value="1"/>
</dbReference>
<dbReference type="InterPro" id="IPR000843">
    <property type="entry name" value="HTH_LacI"/>
</dbReference>
<dbReference type="InterPro" id="IPR046335">
    <property type="entry name" value="LacI/GalR-like_sensor"/>
</dbReference>
<dbReference type="CDD" id="cd01392">
    <property type="entry name" value="HTH_LacI"/>
    <property type="match status" value="1"/>
</dbReference>
<dbReference type="PROSITE" id="PS50932">
    <property type="entry name" value="HTH_LACI_2"/>
    <property type="match status" value="1"/>
</dbReference>
<evidence type="ECO:0000313" key="5">
    <source>
        <dbReference type="EMBL" id="AXE40140.1"/>
    </source>
</evidence>
<name>A0A344UXZ2_9ACTN</name>
<dbReference type="PROSITE" id="PS00356">
    <property type="entry name" value="HTH_LACI_1"/>
    <property type="match status" value="1"/>
</dbReference>
<sequence length="353" mass="38057">MHSSAVSAWVSLYAMTARLKDVASRAGVSVKTVSNVVNNKPYVKPETRQRVEAAVKELGYRPNIAARQLKRGRSGFIGLVVPEFETPYFAELASRIWAEAERHGYTTLLNLTGADPKLERSAFQGVGNQLIDGLIFSPQALSGPQIIERTEALPMVMLGEQPVPTGLDHVAIDSVRAARKATDHLLARGHRRIGAIGLSTGRGTSLQRAEGYRQALRAAGIPIDQELAVGVPSYSRRAGHAAMNRLLCLPEPPTAVFCFNDAMAVGAIRACYEAGISVPREMAVAGIDDIPEGRYITPSLTTVSPDLEFLARETIRLLLRRIEAVASDDTPPGVDISVPWRLTIRESTGGAGS</sequence>
<dbReference type="GO" id="GO:0000976">
    <property type="term" value="F:transcription cis-regulatory region binding"/>
    <property type="evidence" value="ECO:0007669"/>
    <property type="project" value="TreeGrafter"/>
</dbReference>
<protein>
    <submittedName>
        <fullName evidence="5">HTH-type transcriptional repressor CytR</fullName>
    </submittedName>
</protein>
<feature type="domain" description="HTH lacI-type" evidence="4">
    <location>
        <begin position="17"/>
        <end position="71"/>
    </location>
</feature>
<dbReference type="Pfam" id="PF00356">
    <property type="entry name" value="LacI"/>
    <property type="match status" value="1"/>
</dbReference>
<keyword evidence="3" id="KW-0804">Transcription</keyword>
<dbReference type="EMBL" id="CP025198">
    <property type="protein sequence ID" value="AXE40140.1"/>
    <property type="molecule type" value="Genomic_DNA"/>
</dbReference>
<dbReference type="GO" id="GO:0003700">
    <property type="term" value="F:DNA-binding transcription factor activity"/>
    <property type="evidence" value="ECO:0007669"/>
    <property type="project" value="TreeGrafter"/>
</dbReference>
<dbReference type="Proteomes" id="UP000251995">
    <property type="component" value="Chromosome"/>
</dbReference>
<evidence type="ECO:0000256" key="3">
    <source>
        <dbReference type="ARBA" id="ARBA00023163"/>
    </source>
</evidence>
<dbReference type="SUPFAM" id="SSF53822">
    <property type="entry name" value="Periplasmic binding protein-like I"/>
    <property type="match status" value="1"/>
</dbReference>
<dbReference type="PANTHER" id="PTHR30146">
    <property type="entry name" value="LACI-RELATED TRANSCRIPTIONAL REPRESSOR"/>
    <property type="match status" value="1"/>
</dbReference>
<keyword evidence="2" id="KW-0238">DNA-binding</keyword>
<proteinExistence type="predicted"/>
<dbReference type="SUPFAM" id="SSF47413">
    <property type="entry name" value="lambda repressor-like DNA-binding domains"/>
    <property type="match status" value="1"/>
</dbReference>
<dbReference type="SMART" id="SM00354">
    <property type="entry name" value="HTH_LACI"/>
    <property type="match status" value="1"/>
</dbReference>
<dbReference type="CDD" id="cd06267">
    <property type="entry name" value="PBP1_LacI_sugar_binding-like"/>
    <property type="match status" value="1"/>
</dbReference>
<evidence type="ECO:0000313" key="6">
    <source>
        <dbReference type="Proteomes" id="UP000251995"/>
    </source>
</evidence>
<reference evidence="5 6" key="1">
    <citation type="submission" date="2017-12" db="EMBL/GenBank/DDBJ databases">
        <title>The whole genome sequence of the Acidipropionibacterium virtanenii sp. nov. type strain JS278.</title>
        <authorList>
            <person name="Laine P."/>
            <person name="Deptula P."/>
            <person name="Varmanen P."/>
            <person name="Auvinen P."/>
        </authorList>
    </citation>
    <scope>NUCLEOTIDE SEQUENCE [LARGE SCALE GENOMIC DNA]</scope>
    <source>
        <strain evidence="5 6">JS278</strain>
    </source>
</reference>
<dbReference type="KEGG" id="acij:JS278_03006"/>
<keyword evidence="6" id="KW-1185">Reference proteome</keyword>
<dbReference type="InterPro" id="IPR010982">
    <property type="entry name" value="Lambda_DNA-bd_dom_sf"/>
</dbReference>
<dbReference type="AlphaFoldDB" id="A0A344UXZ2"/>
<evidence type="ECO:0000256" key="2">
    <source>
        <dbReference type="ARBA" id="ARBA00023125"/>
    </source>
</evidence>
<evidence type="ECO:0000259" key="4">
    <source>
        <dbReference type="PROSITE" id="PS50932"/>
    </source>
</evidence>
<organism evidence="5 6">
    <name type="scientific">Acidipropionibacterium virtanenii</name>
    <dbReference type="NCBI Taxonomy" id="2057246"/>
    <lineage>
        <taxon>Bacteria</taxon>
        <taxon>Bacillati</taxon>
        <taxon>Actinomycetota</taxon>
        <taxon>Actinomycetes</taxon>
        <taxon>Propionibacteriales</taxon>
        <taxon>Propionibacteriaceae</taxon>
        <taxon>Acidipropionibacterium</taxon>
    </lineage>
</organism>
<dbReference type="Gene3D" id="1.10.260.40">
    <property type="entry name" value="lambda repressor-like DNA-binding domains"/>
    <property type="match status" value="1"/>
</dbReference>
<dbReference type="Gene3D" id="3.40.50.2300">
    <property type="match status" value="2"/>
</dbReference>
<evidence type="ECO:0000256" key="1">
    <source>
        <dbReference type="ARBA" id="ARBA00023015"/>
    </source>
</evidence>
<dbReference type="PANTHER" id="PTHR30146:SF153">
    <property type="entry name" value="LACTOSE OPERON REPRESSOR"/>
    <property type="match status" value="1"/>
</dbReference>